<evidence type="ECO:0000259" key="2">
    <source>
        <dbReference type="PROSITE" id="PS50987"/>
    </source>
</evidence>
<dbReference type="OrthoDB" id="148854at2"/>
<dbReference type="GO" id="GO:0003700">
    <property type="term" value="F:DNA-binding transcription factor activity"/>
    <property type="evidence" value="ECO:0007669"/>
    <property type="project" value="InterPro"/>
</dbReference>
<sequence>MTANDDLIWKALADPTRRQLLDLLRDRHQTTSELSAHFAPRLSRFAIMKHLQVLQQADLVVVRQQGRERWHSLNAVPLRHVYERWVSVYASDWAASLVQLKRAAEHDPSTYQEERAMKTLQIEQEVLIVAEPQQVFEALTTHIDAWWMQGYASPHSTFHLEPLAGGRFYEDFGPGKGSALYATVTYLEPGKKLLLTGAMAMRGPVLGTVRFDLESEAHGTRLKLSHHILGTIDDSDREIYTTGWQELLGQHLKRFVEQHQGYREV</sequence>
<dbReference type="SUPFAM" id="SSF55961">
    <property type="entry name" value="Bet v1-like"/>
    <property type="match status" value="1"/>
</dbReference>
<dbReference type="Pfam" id="PF12840">
    <property type="entry name" value="HTH_20"/>
    <property type="match status" value="1"/>
</dbReference>
<dbReference type="Proteomes" id="UP000004508">
    <property type="component" value="Unassembled WGS sequence"/>
</dbReference>
<dbReference type="Pfam" id="PF08327">
    <property type="entry name" value="AHSA1"/>
    <property type="match status" value="1"/>
</dbReference>
<dbReference type="InterPro" id="IPR023393">
    <property type="entry name" value="START-like_dom_sf"/>
</dbReference>
<dbReference type="InterPro" id="IPR036390">
    <property type="entry name" value="WH_DNA-bd_sf"/>
</dbReference>
<dbReference type="PANTHER" id="PTHR38600:SF1">
    <property type="entry name" value="TRANSCRIPTIONAL REGULATORY PROTEIN"/>
    <property type="match status" value="1"/>
</dbReference>
<accession>D6TZX6</accession>
<feature type="domain" description="HTH arsR-type" evidence="2">
    <location>
        <begin position="1"/>
        <end position="96"/>
    </location>
</feature>
<comment type="similarity">
    <text evidence="1">Belongs to the AHA1 family.</text>
</comment>
<reference evidence="3 4" key="1">
    <citation type="journal article" date="2011" name="Stand. Genomic Sci.">
        <title>Non-contiguous finished genome sequence and contextual data of the filamentous soil bacterium Ktedonobacter racemifer type strain (SOSP1-21).</title>
        <authorList>
            <person name="Chang Y.J."/>
            <person name="Land M."/>
            <person name="Hauser L."/>
            <person name="Chertkov O."/>
            <person name="Del Rio T.G."/>
            <person name="Nolan M."/>
            <person name="Copeland A."/>
            <person name="Tice H."/>
            <person name="Cheng J.F."/>
            <person name="Lucas S."/>
            <person name="Han C."/>
            <person name="Goodwin L."/>
            <person name="Pitluck S."/>
            <person name="Ivanova N."/>
            <person name="Ovchinikova G."/>
            <person name="Pati A."/>
            <person name="Chen A."/>
            <person name="Palaniappan K."/>
            <person name="Mavromatis K."/>
            <person name="Liolios K."/>
            <person name="Brettin T."/>
            <person name="Fiebig A."/>
            <person name="Rohde M."/>
            <person name="Abt B."/>
            <person name="Goker M."/>
            <person name="Detter J.C."/>
            <person name="Woyke T."/>
            <person name="Bristow J."/>
            <person name="Eisen J.A."/>
            <person name="Markowitz V."/>
            <person name="Hugenholtz P."/>
            <person name="Kyrpides N.C."/>
            <person name="Klenk H.P."/>
            <person name="Lapidus A."/>
        </authorList>
    </citation>
    <scope>NUCLEOTIDE SEQUENCE [LARGE SCALE GENOMIC DNA]</scope>
    <source>
        <strain evidence="4">DSM 44963</strain>
    </source>
</reference>
<comment type="caution">
    <text evidence="3">The sequence shown here is derived from an EMBL/GenBank/DDBJ whole genome shotgun (WGS) entry which is preliminary data.</text>
</comment>
<dbReference type="InterPro" id="IPR013538">
    <property type="entry name" value="ASHA1/2-like_C"/>
</dbReference>
<evidence type="ECO:0000256" key="1">
    <source>
        <dbReference type="ARBA" id="ARBA00006817"/>
    </source>
</evidence>
<dbReference type="Gene3D" id="3.30.530.20">
    <property type="match status" value="1"/>
</dbReference>
<dbReference type="InterPro" id="IPR036388">
    <property type="entry name" value="WH-like_DNA-bd_sf"/>
</dbReference>
<dbReference type="SUPFAM" id="SSF46785">
    <property type="entry name" value="Winged helix' DNA-binding domain"/>
    <property type="match status" value="1"/>
</dbReference>
<organism evidence="3 4">
    <name type="scientific">Ktedonobacter racemifer DSM 44963</name>
    <dbReference type="NCBI Taxonomy" id="485913"/>
    <lineage>
        <taxon>Bacteria</taxon>
        <taxon>Bacillati</taxon>
        <taxon>Chloroflexota</taxon>
        <taxon>Ktedonobacteria</taxon>
        <taxon>Ktedonobacterales</taxon>
        <taxon>Ktedonobacteraceae</taxon>
        <taxon>Ktedonobacter</taxon>
    </lineage>
</organism>
<name>D6TZX6_KTERA</name>
<gene>
    <name evidence="3" type="ORF">Krac_2896</name>
</gene>
<proteinExistence type="inferred from homology"/>
<dbReference type="PRINTS" id="PR00778">
    <property type="entry name" value="HTHARSR"/>
</dbReference>
<dbReference type="eggNOG" id="COG0640">
    <property type="taxonomic scope" value="Bacteria"/>
</dbReference>
<evidence type="ECO:0000313" key="4">
    <source>
        <dbReference type="Proteomes" id="UP000004508"/>
    </source>
</evidence>
<dbReference type="RefSeq" id="WP_007919967.1">
    <property type="nucleotide sequence ID" value="NZ_ADVG01000004.1"/>
</dbReference>
<dbReference type="InterPro" id="IPR001845">
    <property type="entry name" value="HTH_ArsR_DNA-bd_dom"/>
</dbReference>
<dbReference type="Gene3D" id="1.10.10.10">
    <property type="entry name" value="Winged helix-like DNA-binding domain superfamily/Winged helix DNA-binding domain"/>
    <property type="match status" value="1"/>
</dbReference>
<dbReference type="EMBL" id="ADVG01000004">
    <property type="protein sequence ID" value="EFH82116.1"/>
    <property type="molecule type" value="Genomic_DNA"/>
</dbReference>
<evidence type="ECO:0000313" key="3">
    <source>
        <dbReference type="EMBL" id="EFH82116.1"/>
    </source>
</evidence>
<dbReference type="InterPro" id="IPR011991">
    <property type="entry name" value="ArsR-like_HTH"/>
</dbReference>
<dbReference type="InParanoid" id="D6TZX6"/>
<dbReference type="PROSITE" id="PS50987">
    <property type="entry name" value="HTH_ARSR_2"/>
    <property type="match status" value="1"/>
</dbReference>
<dbReference type="SMART" id="SM00418">
    <property type="entry name" value="HTH_ARSR"/>
    <property type="match status" value="1"/>
</dbReference>
<dbReference type="CDD" id="cd00090">
    <property type="entry name" value="HTH_ARSR"/>
    <property type="match status" value="1"/>
</dbReference>
<keyword evidence="4" id="KW-1185">Reference proteome</keyword>
<dbReference type="PANTHER" id="PTHR38600">
    <property type="entry name" value="TRANSCRIPTIONAL REGULATORY PROTEIN"/>
    <property type="match status" value="1"/>
</dbReference>
<dbReference type="AlphaFoldDB" id="D6TZX6"/>
<protein>
    <submittedName>
        <fullName evidence="3">Transcriptional regulator, ArsR family</fullName>
    </submittedName>
</protein>
<dbReference type="CDD" id="cd07814">
    <property type="entry name" value="SRPBCC_CalC_Aha1-like"/>
    <property type="match status" value="1"/>
</dbReference>
<dbReference type="STRING" id="485913.Krac_2896"/>